<proteinExistence type="predicted"/>
<dbReference type="SUPFAM" id="SSF81383">
    <property type="entry name" value="F-box domain"/>
    <property type="match status" value="1"/>
</dbReference>
<dbReference type="GeneID" id="36555471"/>
<accession>A0A2I2G673</accession>
<gene>
    <name evidence="2" type="ORF">P170DRAFT_427454</name>
</gene>
<dbReference type="Proteomes" id="UP000234275">
    <property type="component" value="Unassembled WGS sequence"/>
</dbReference>
<evidence type="ECO:0000259" key="1">
    <source>
        <dbReference type="Pfam" id="PF12937"/>
    </source>
</evidence>
<organism evidence="2 3">
    <name type="scientific">Aspergillus steynii IBT 23096</name>
    <dbReference type="NCBI Taxonomy" id="1392250"/>
    <lineage>
        <taxon>Eukaryota</taxon>
        <taxon>Fungi</taxon>
        <taxon>Dikarya</taxon>
        <taxon>Ascomycota</taxon>
        <taxon>Pezizomycotina</taxon>
        <taxon>Eurotiomycetes</taxon>
        <taxon>Eurotiomycetidae</taxon>
        <taxon>Eurotiales</taxon>
        <taxon>Aspergillaceae</taxon>
        <taxon>Aspergillus</taxon>
        <taxon>Aspergillus subgen. Circumdati</taxon>
    </lineage>
</organism>
<dbReference type="VEuPathDB" id="FungiDB:P170DRAFT_427454"/>
<protein>
    <recommendedName>
        <fullName evidence="1">F-box domain-containing protein</fullName>
    </recommendedName>
</protein>
<keyword evidence="3" id="KW-1185">Reference proteome</keyword>
<comment type="caution">
    <text evidence="2">The sequence shown here is derived from an EMBL/GenBank/DDBJ whole genome shotgun (WGS) entry which is preliminary data.</text>
</comment>
<dbReference type="InterPro" id="IPR001810">
    <property type="entry name" value="F-box_dom"/>
</dbReference>
<dbReference type="Pfam" id="PF12937">
    <property type="entry name" value="F-box-like"/>
    <property type="match status" value="1"/>
</dbReference>
<dbReference type="AlphaFoldDB" id="A0A2I2G673"/>
<evidence type="ECO:0000313" key="3">
    <source>
        <dbReference type="Proteomes" id="UP000234275"/>
    </source>
</evidence>
<name>A0A2I2G673_9EURO</name>
<dbReference type="RefSeq" id="XP_024703670.1">
    <property type="nucleotide sequence ID" value="XM_024847772.1"/>
</dbReference>
<evidence type="ECO:0000313" key="2">
    <source>
        <dbReference type="EMBL" id="PLB48368.1"/>
    </source>
</evidence>
<dbReference type="EMBL" id="MSFO01000005">
    <property type="protein sequence ID" value="PLB48368.1"/>
    <property type="molecule type" value="Genomic_DNA"/>
</dbReference>
<dbReference type="STRING" id="1392250.A0A2I2G673"/>
<feature type="domain" description="F-box" evidence="1">
    <location>
        <begin position="62"/>
        <end position="106"/>
    </location>
</feature>
<dbReference type="OrthoDB" id="5402033at2759"/>
<sequence>MEGMKCAQGKKSEYDCELIQLTQELIDAAAPRPTGRVPETIMAQPQEDFNEPFGDALKWAPALPMEIIQSIFSHVAENCNMHDWYRLSLVNHSWYSAATKQLYHSFKNHGDLKDRERLWQFMRTVVEEPDLAKIVKAVDLIHCFKYTGPASPFLAESFCTKYRSALIRGIQESGIDRYQDENDILEALQTDDRRPIVSIILACLSNLETLSMHVTNNDIYLRAVAQNAPIHKDIFPAKSVRSTLAFKQVKRLFLDTDDQPYGNVPLEIDRYQPFIYFPQLCELTLLHCKFNVELFSWSFGGIGEARPGLSSNLTKVTIDLFRNTRLEELLKFLDGLTALTSLCIDFSSIPRSEWDIYGPTALWDHLLRFKETLKKLDIYYLDIPQHQPSPPEFCPPIHEFINLKSLSIGPAMLLGNCKKHRAPFQLMEHVPCGLDYLGLYGDPGFIQGPWAVPEMESQLEALAMNREPKAIDVQLLGKRCALLPISKLRAACKQKRIRFDTKRMNRGGSGSEFGLSSHRHARPHNPDMYQALLQIGSNITPF</sequence>
<reference evidence="2 3" key="1">
    <citation type="submission" date="2016-12" db="EMBL/GenBank/DDBJ databases">
        <title>The genomes of Aspergillus section Nigri reveals drivers in fungal speciation.</title>
        <authorList>
            <consortium name="DOE Joint Genome Institute"/>
            <person name="Vesth T.C."/>
            <person name="Nybo J."/>
            <person name="Theobald S."/>
            <person name="Brandl J."/>
            <person name="Frisvad J.C."/>
            <person name="Nielsen K.F."/>
            <person name="Lyhne E.K."/>
            <person name="Kogle M.E."/>
            <person name="Kuo A."/>
            <person name="Riley R."/>
            <person name="Clum A."/>
            <person name="Nolan M."/>
            <person name="Lipzen A."/>
            <person name="Salamov A."/>
            <person name="Henrissat B."/>
            <person name="Wiebenga A."/>
            <person name="De Vries R.P."/>
            <person name="Grigoriev I.V."/>
            <person name="Mortensen U.H."/>
            <person name="Andersen M.R."/>
            <person name="Baker S.E."/>
        </authorList>
    </citation>
    <scope>NUCLEOTIDE SEQUENCE [LARGE SCALE GENOMIC DNA]</scope>
    <source>
        <strain evidence="2 3">IBT 23096</strain>
    </source>
</reference>
<dbReference type="InterPro" id="IPR036047">
    <property type="entry name" value="F-box-like_dom_sf"/>
</dbReference>